<dbReference type="InterPro" id="IPR027417">
    <property type="entry name" value="P-loop_NTPase"/>
</dbReference>
<evidence type="ECO:0000256" key="1">
    <source>
        <dbReference type="ARBA" id="ARBA00003618"/>
    </source>
</evidence>
<feature type="coiled-coil region" evidence="9">
    <location>
        <begin position="321"/>
        <end position="355"/>
    </location>
</feature>
<dbReference type="GO" id="GO:0009432">
    <property type="term" value="P:SOS response"/>
    <property type="evidence" value="ECO:0007669"/>
    <property type="project" value="TreeGrafter"/>
</dbReference>
<dbReference type="GO" id="GO:0005524">
    <property type="term" value="F:ATP binding"/>
    <property type="evidence" value="ECO:0007669"/>
    <property type="project" value="UniProtKB-KW"/>
</dbReference>
<sequence length="535" mass="56848">MLVELHVHQLGIIDSVTLVFKNGLTAFTGETGAGKTMMIEAIHLLVGGKSDVSMVRHGCDEARVEGRFVVGDDEVILSRVIPVQGRSRAYINGSLATLAQLAEVGADLVDLHGQHAHQSLLHEKAQRGALDQFAGVDTSPVALAKGELRQLRQELESLGGDERARVREIDLLQFQIEEIHAAGISSGAEDEELRKEEEALGNAESYQAALRGAYAFLTEANTQVSAGTTNASDALRSALGLLQGKEAFADVAQRLSSLAAELDDAAGVIRDLADASEEDPERLAEVSARRKALSDLCRKYGPLLADVLEYGRVSSERLKDLLGYEQRARELEASIAAAQVRVRKAEALVRQKRVEGAPQFAKAVQKHLRLLALPEAVFQVNFAPEAEDPPGDALHFLLSANPGSPPLPLSKVASGGELARVMLALRLVLTQSPPTLIFDEVDAGIGGAAAVAVGKALAAVGKGHQVFVVTHLAQVASQAHQQLGVSKEIIKKVTYARVGELTGAARESEIARMLSGGALTDVAVAHAQELLTHSS</sequence>
<evidence type="ECO:0000256" key="8">
    <source>
        <dbReference type="ARBA" id="ARBA00033408"/>
    </source>
</evidence>
<keyword evidence="4" id="KW-0547">Nucleotide-binding</keyword>
<evidence type="ECO:0000256" key="3">
    <source>
        <dbReference type="ARBA" id="ARBA00021315"/>
    </source>
</evidence>
<dbReference type="InterPro" id="IPR004604">
    <property type="entry name" value="DNA_recomb/repair_RecN"/>
</dbReference>
<dbReference type="InterPro" id="IPR003395">
    <property type="entry name" value="RecF/RecN/SMC_N"/>
</dbReference>
<comment type="similarity">
    <text evidence="2">Belongs to the RecN family.</text>
</comment>
<feature type="domain" description="AAA+ ATPase" evidence="10">
    <location>
        <begin position="21"/>
        <end position="500"/>
    </location>
</feature>
<evidence type="ECO:0000256" key="4">
    <source>
        <dbReference type="ARBA" id="ARBA00022741"/>
    </source>
</evidence>
<dbReference type="SMART" id="SM00382">
    <property type="entry name" value="AAA"/>
    <property type="match status" value="1"/>
</dbReference>
<reference evidence="12" key="1">
    <citation type="submission" date="2020-05" db="EMBL/GenBank/DDBJ databases">
        <authorList>
            <person name="Chiriac C."/>
            <person name="Salcher M."/>
            <person name="Ghai R."/>
            <person name="Kavagutti S V."/>
        </authorList>
    </citation>
    <scope>NUCLEOTIDE SEQUENCE</scope>
</reference>
<evidence type="ECO:0000256" key="2">
    <source>
        <dbReference type="ARBA" id="ARBA00009441"/>
    </source>
</evidence>
<keyword evidence="9" id="KW-0175">Coiled coil</keyword>
<dbReference type="NCBIfam" id="TIGR00634">
    <property type="entry name" value="recN"/>
    <property type="match status" value="1"/>
</dbReference>
<dbReference type="GO" id="GO:0006281">
    <property type="term" value="P:DNA repair"/>
    <property type="evidence" value="ECO:0007669"/>
    <property type="project" value="UniProtKB-KW"/>
</dbReference>
<gene>
    <name evidence="11" type="ORF">UFOPK4098_01492</name>
    <name evidence="12" type="ORF">UFOPK4347_00329</name>
</gene>
<comment type="function">
    <text evidence="1">May be involved in recombinational repair of damaged DNA.</text>
</comment>
<dbReference type="GO" id="GO:0006310">
    <property type="term" value="P:DNA recombination"/>
    <property type="evidence" value="ECO:0007669"/>
    <property type="project" value="InterPro"/>
</dbReference>
<dbReference type="InterPro" id="IPR003593">
    <property type="entry name" value="AAA+_ATPase"/>
</dbReference>
<dbReference type="SUPFAM" id="SSF52540">
    <property type="entry name" value="P-loop containing nucleoside triphosphate hydrolases"/>
    <property type="match status" value="1"/>
</dbReference>
<evidence type="ECO:0000259" key="10">
    <source>
        <dbReference type="SMART" id="SM00382"/>
    </source>
</evidence>
<dbReference type="Gene3D" id="3.40.50.300">
    <property type="entry name" value="P-loop containing nucleotide triphosphate hydrolases"/>
    <property type="match status" value="2"/>
</dbReference>
<dbReference type="PANTHER" id="PTHR11059:SF0">
    <property type="entry name" value="DNA REPAIR PROTEIN RECN"/>
    <property type="match status" value="1"/>
</dbReference>
<proteinExistence type="inferred from homology"/>
<evidence type="ECO:0000256" key="7">
    <source>
        <dbReference type="ARBA" id="ARBA00023204"/>
    </source>
</evidence>
<dbReference type="AlphaFoldDB" id="A0A6J7U9M6"/>
<dbReference type="GO" id="GO:0043590">
    <property type="term" value="C:bacterial nucleoid"/>
    <property type="evidence" value="ECO:0007669"/>
    <property type="project" value="TreeGrafter"/>
</dbReference>
<protein>
    <recommendedName>
        <fullName evidence="3">DNA repair protein RecN</fullName>
    </recommendedName>
    <alternativeName>
        <fullName evidence="8">Recombination protein N</fullName>
    </alternativeName>
</protein>
<dbReference type="EMBL" id="CAFBPN010000129">
    <property type="protein sequence ID" value="CAB5030443.1"/>
    <property type="molecule type" value="Genomic_DNA"/>
</dbReference>
<keyword evidence="6" id="KW-0067">ATP-binding</keyword>
<organism evidence="12">
    <name type="scientific">freshwater metagenome</name>
    <dbReference type="NCBI Taxonomy" id="449393"/>
    <lineage>
        <taxon>unclassified sequences</taxon>
        <taxon>metagenomes</taxon>
        <taxon>ecological metagenomes</taxon>
    </lineage>
</organism>
<accession>A0A6J7U9M6</accession>
<dbReference type="EMBL" id="CAFBQU010000005">
    <property type="protein sequence ID" value="CAB5060938.1"/>
    <property type="molecule type" value="Genomic_DNA"/>
</dbReference>
<evidence type="ECO:0000313" key="12">
    <source>
        <dbReference type="EMBL" id="CAB5060938.1"/>
    </source>
</evidence>
<keyword evidence="7" id="KW-0234">DNA repair</keyword>
<evidence type="ECO:0000256" key="5">
    <source>
        <dbReference type="ARBA" id="ARBA00022763"/>
    </source>
</evidence>
<dbReference type="PIRSF" id="PIRSF003128">
    <property type="entry name" value="RecN"/>
    <property type="match status" value="1"/>
</dbReference>
<dbReference type="Pfam" id="PF02463">
    <property type="entry name" value="SMC_N"/>
    <property type="match status" value="1"/>
</dbReference>
<evidence type="ECO:0000256" key="6">
    <source>
        <dbReference type="ARBA" id="ARBA00022840"/>
    </source>
</evidence>
<keyword evidence="5" id="KW-0227">DNA damage</keyword>
<name>A0A6J7U9M6_9ZZZZ</name>
<dbReference type="PANTHER" id="PTHR11059">
    <property type="entry name" value="DNA REPAIR PROTEIN RECN"/>
    <property type="match status" value="1"/>
</dbReference>
<dbReference type="CDD" id="cd03241">
    <property type="entry name" value="ABC_RecN"/>
    <property type="match status" value="1"/>
</dbReference>
<evidence type="ECO:0000256" key="9">
    <source>
        <dbReference type="SAM" id="Coils"/>
    </source>
</evidence>
<evidence type="ECO:0000313" key="11">
    <source>
        <dbReference type="EMBL" id="CAB5030443.1"/>
    </source>
</evidence>